<feature type="transmembrane region" description="Helical" evidence="7">
    <location>
        <begin position="196"/>
        <end position="219"/>
    </location>
</feature>
<dbReference type="PIRSF" id="PIRSF002419">
    <property type="entry name" value="Tetraspanin"/>
    <property type="match status" value="1"/>
</dbReference>
<dbReference type="PANTHER" id="PTHR19282">
    <property type="entry name" value="TETRASPANIN"/>
    <property type="match status" value="1"/>
</dbReference>
<dbReference type="InterPro" id="IPR000301">
    <property type="entry name" value="Tetraspanin_animals"/>
</dbReference>
<keyword evidence="3 7" id="KW-0812">Transmembrane</keyword>
<dbReference type="GO" id="GO:0016020">
    <property type="term" value="C:membrane"/>
    <property type="evidence" value="ECO:0007669"/>
    <property type="project" value="UniProtKB-SubCell"/>
</dbReference>
<comment type="caution">
    <text evidence="8">The sequence shown here is derived from an EMBL/GenBank/DDBJ whole genome shotgun (WGS) entry which is preliminary data.</text>
</comment>
<proteinExistence type="inferred from homology"/>
<keyword evidence="9" id="KW-1185">Reference proteome</keyword>
<organism evidence="8 9">
    <name type="scientific">Elysia chlorotica</name>
    <name type="common">Eastern emerald elysia</name>
    <name type="synonym">Sea slug</name>
    <dbReference type="NCBI Taxonomy" id="188477"/>
    <lineage>
        <taxon>Eukaryota</taxon>
        <taxon>Metazoa</taxon>
        <taxon>Spiralia</taxon>
        <taxon>Lophotrochozoa</taxon>
        <taxon>Mollusca</taxon>
        <taxon>Gastropoda</taxon>
        <taxon>Heterobranchia</taxon>
        <taxon>Euthyneura</taxon>
        <taxon>Panpulmonata</taxon>
        <taxon>Sacoglossa</taxon>
        <taxon>Placobranchoidea</taxon>
        <taxon>Plakobranchidae</taxon>
        <taxon>Elysia</taxon>
    </lineage>
</organism>
<dbReference type="EMBL" id="RQTK01000179">
    <property type="protein sequence ID" value="RUS85179.1"/>
    <property type="molecule type" value="Genomic_DNA"/>
</dbReference>
<protein>
    <recommendedName>
        <fullName evidence="10">Tetraspanin</fullName>
    </recommendedName>
</protein>
<evidence type="ECO:0000313" key="9">
    <source>
        <dbReference type="Proteomes" id="UP000271974"/>
    </source>
</evidence>
<keyword evidence="4 7" id="KW-1133">Transmembrane helix</keyword>
<dbReference type="Pfam" id="PF00335">
    <property type="entry name" value="Tetraspanin"/>
    <property type="match status" value="1"/>
</dbReference>
<feature type="disulfide bond" evidence="6">
    <location>
        <begin position="130"/>
        <end position="163"/>
    </location>
</feature>
<evidence type="ECO:0000256" key="5">
    <source>
        <dbReference type="ARBA" id="ARBA00023136"/>
    </source>
</evidence>
<dbReference type="OrthoDB" id="5845060at2759"/>
<evidence type="ECO:0000256" key="4">
    <source>
        <dbReference type="ARBA" id="ARBA00022989"/>
    </source>
</evidence>
<keyword evidence="5 7" id="KW-0472">Membrane</keyword>
<evidence type="ECO:0008006" key="10">
    <source>
        <dbReference type="Google" id="ProtNLM"/>
    </source>
</evidence>
<evidence type="ECO:0000256" key="7">
    <source>
        <dbReference type="SAM" id="Phobius"/>
    </source>
</evidence>
<evidence type="ECO:0000256" key="6">
    <source>
        <dbReference type="PIRSR" id="PIRSR002419-1"/>
    </source>
</evidence>
<evidence type="ECO:0000313" key="8">
    <source>
        <dbReference type="EMBL" id="RUS85179.1"/>
    </source>
</evidence>
<keyword evidence="6" id="KW-1015">Disulfide bond</keyword>
<accession>A0A3S0ZRN2</accession>
<evidence type="ECO:0000256" key="1">
    <source>
        <dbReference type="ARBA" id="ARBA00004141"/>
    </source>
</evidence>
<reference evidence="8 9" key="1">
    <citation type="submission" date="2019-01" db="EMBL/GenBank/DDBJ databases">
        <title>A draft genome assembly of the solar-powered sea slug Elysia chlorotica.</title>
        <authorList>
            <person name="Cai H."/>
            <person name="Li Q."/>
            <person name="Fang X."/>
            <person name="Li J."/>
            <person name="Curtis N.E."/>
            <person name="Altenburger A."/>
            <person name="Shibata T."/>
            <person name="Feng M."/>
            <person name="Maeda T."/>
            <person name="Schwartz J.A."/>
            <person name="Shigenobu S."/>
            <person name="Lundholm N."/>
            <person name="Nishiyama T."/>
            <person name="Yang H."/>
            <person name="Hasebe M."/>
            <person name="Li S."/>
            <person name="Pierce S.K."/>
            <person name="Wang J."/>
        </authorList>
    </citation>
    <scope>NUCLEOTIDE SEQUENCE [LARGE SCALE GENOMIC DNA]</scope>
    <source>
        <strain evidence="8">EC2010</strain>
        <tissue evidence="8">Whole organism of an adult</tissue>
    </source>
</reference>
<evidence type="ECO:0000256" key="2">
    <source>
        <dbReference type="ARBA" id="ARBA00006840"/>
    </source>
</evidence>
<sequence>MMDCGGFACSKRSLILLNIIYIAVAIILISVASYGRAAAVVTSLTLVGSLIACGVFLFLIAIVGLLGAAKHHQVLLFFYMIILFVLFLLQFSLACACLAVNGEQKDQLAEHGWANSANYTRSDVQGEFDCCGFRDVNLTPDNRLGHPNCLNSSKCCANSDAPCCTGNYPNSTSSGAPSACPCDTCFSKLQPVIYNAFSVTGGMGLFFSFTEVIGVWLTIRYRNQKDPRANPSAFL</sequence>
<comment type="similarity">
    <text evidence="2">Belongs to the tetraspanin (TM4SF) family.</text>
</comment>
<name>A0A3S0ZRN2_ELYCH</name>
<dbReference type="Proteomes" id="UP000271974">
    <property type="component" value="Unassembled WGS sequence"/>
</dbReference>
<dbReference type="InterPro" id="IPR018499">
    <property type="entry name" value="Tetraspanin/Peripherin"/>
</dbReference>
<feature type="transmembrane region" description="Helical" evidence="7">
    <location>
        <begin position="76"/>
        <end position="101"/>
    </location>
</feature>
<dbReference type="PRINTS" id="PR00259">
    <property type="entry name" value="TMFOUR"/>
</dbReference>
<gene>
    <name evidence="8" type="ORF">EGW08_007083</name>
</gene>
<feature type="transmembrane region" description="Helical" evidence="7">
    <location>
        <begin position="46"/>
        <end position="69"/>
    </location>
</feature>
<dbReference type="STRING" id="188477.A0A3S0ZRN2"/>
<dbReference type="PANTHER" id="PTHR19282:SF452">
    <property type="entry name" value="LD03691P"/>
    <property type="match status" value="1"/>
</dbReference>
<dbReference type="AlphaFoldDB" id="A0A3S0ZRN2"/>
<comment type="subcellular location">
    <subcellularLocation>
        <location evidence="1">Membrane</location>
        <topology evidence="1">Multi-pass membrane protein</topology>
    </subcellularLocation>
</comment>
<evidence type="ECO:0000256" key="3">
    <source>
        <dbReference type="ARBA" id="ARBA00022692"/>
    </source>
</evidence>
<feature type="transmembrane region" description="Helical" evidence="7">
    <location>
        <begin position="12"/>
        <end position="34"/>
    </location>
</feature>